<dbReference type="OrthoDB" id="10255000at2759"/>
<organism evidence="1 2">
    <name type="scientific">Kingdonia uniflora</name>
    <dbReference type="NCBI Taxonomy" id="39325"/>
    <lineage>
        <taxon>Eukaryota</taxon>
        <taxon>Viridiplantae</taxon>
        <taxon>Streptophyta</taxon>
        <taxon>Embryophyta</taxon>
        <taxon>Tracheophyta</taxon>
        <taxon>Spermatophyta</taxon>
        <taxon>Magnoliopsida</taxon>
        <taxon>Ranunculales</taxon>
        <taxon>Circaeasteraceae</taxon>
        <taxon>Kingdonia</taxon>
    </lineage>
</organism>
<sequence length="297" mass="34146">MEEQCRAKAREKGVTVVEDEFKKLDLEKEREAAALKLKEVRAESIAKAERLVSASATSRNNLAGKLYQLRYTKAEILAFSKGNYEEKEIVDEEEVEEMEDGLNVAERTVANNQETIDQEIESLRLRVVDLEGLLEVEKKSFADLQVLIFELAELKERAASGSRHDPELAEYRIRALNDEIYDMKCNIRALNEQLLKRETDLDTARTNLAVYKADYEKLSSSIVGKDLELCNSEQIRDCLIPRLDRLKANLRRLKEREAKSRADLAERELRAREMKYEKDLKMELDKRDGEIASGEGS</sequence>
<keyword evidence="2" id="KW-1185">Reference proteome</keyword>
<dbReference type="Proteomes" id="UP000541444">
    <property type="component" value="Unassembled WGS sequence"/>
</dbReference>
<gene>
    <name evidence="1" type="ORF">GIB67_035538</name>
</gene>
<proteinExistence type="predicted"/>
<dbReference type="AlphaFoldDB" id="A0A7J7MCF9"/>
<dbReference type="EMBL" id="JACGCM010001629">
    <property type="protein sequence ID" value="KAF6152470.1"/>
    <property type="molecule type" value="Genomic_DNA"/>
</dbReference>
<evidence type="ECO:0000313" key="1">
    <source>
        <dbReference type="EMBL" id="KAF6152470.1"/>
    </source>
</evidence>
<protein>
    <submittedName>
        <fullName evidence="1">Uncharacterized protein</fullName>
    </submittedName>
</protein>
<evidence type="ECO:0000313" key="2">
    <source>
        <dbReference type="Proteomes" id="UP000541444"/>
    </source>
</evidence>
<accession>A0A7J7MCF9</accession>
<name>A0A7J7MCF9_9MAGN</name>
<reference evidence="1 2" key="1">
    <citation type="journal article" date="2020" name="IScience">
        <title>Genome Sequencing of the Endangered Kingdonia uniflora (Circaeasteraceae, Ranunculales) Reveals Potential Mechanisms of Evolutionary Specialization.</title>
        <authorList>
            <person name="Sun Y."/>
            <person name="Deng T."/>
            <person name="Zhang A."/>
            <person name="Moore M.J."/>
            <person name="Landis J.B."/>
            <person name="Lin N."/>
            <person name="Zhang H."/>
            <person name="Zhang X."/>
            <person name="Huang J."/>
            <person name="Zhang X."/>
            <person name="Sun H."/>
            <person name="Wang H."/>
        </authorList>
    </citation>
    <scope>NUCLEOTIDE SEQUENCE [LARGE SCALE GENOMIC DNA]</scope>
    <source>
        <strain evidence="1">TB1705</strain>
        <tissue evidence="1">Leaf</tissue>
    </source>
</reference>
<comment type="caution">
    <text evidence="1">The sequence shown here is derived from an EMBL/GenBank/DDBJ whole genome shotgun (WGS) entry which is preliminary data.</text>
</comment>